<feature type="region of interest" description="Disordered" evidence="1">
    <location>
        <begin position="336"/>
        <end position="366"/>
    </location>
</feature>
<protein>
    <submittedName>
        <fullName evidence="2">Uncharacterized protein</fullName>
    </submittedName>
</protein>
<comment type="caution">
    <text evidence="2">The sequence shown here is derived from an EMBL/GenBank/DDBJ whole genome shotgun (WGS) entry which is preliminary data.</text>
</comment>
<evidence type="ECO:0000313" key="3">
    <source>
        <dbReference type="Proteomes" id="UP001159363"/>
    </source>
</evidence>
<reference evidence="2 3" key="1">
    <citation type="submission" date="2023-02" db="EMBL/GenBank/DDBJ databases">
        <title>LHISI_Scaffold_Assembly.</title>
        <authorList>
            <person name="Stuart O.P."/>
            <person name="Cleave R."/>
            <person name="Magrath M.J.L."/>
            <person name="Mikheyev A.S."/>
        </authorList>
    </citation>
    <scope>NUCLEOTIDE SEQUENCE [LARGE SCALE GENOMIC DNA]</scope>
    <source>
        <strain evidence="2">Daus_M_001</strain>
        <tissue evidence="2">Leg muscle</tissue>
    </source>
</reference>
<evidence type="ECO:0000313" key="2">
    <source>
        <dbReference type="EMBL" id="KAJ8879968.1"/>
    </source>
</evidence>
<organism evidence="2 3">
    <name type="scientific">Dryococelus australis</name>
    <dbReference type="NCBI Taxonomy" id="614101"/>
    <lineage>
        <taxon>Eukaryota</taxon>
        <taxon>Metazoa</taxon>
        <taxon>Ecdysozoa</taxon>
        <taxon>Arthropoda</taxon>
        <taxon>Hexapoda</taxon>
        <taxon>Insecta</taxon>
        <taxon>Pterygota</taxon>
        <taxon>Neoptera</taxon>
        <taxon>Polyneoptera</taxon>
        <taxon>Phasmatodea</taxon>
        <taxon>Verophasmatodea</taxon>
        <taxon>Anareolatae</taxon>
        <taxon>Phasmatidae</taxon>
        <taxon>Eurycanthinae</taxon>
        <taxon>Dryococelus</taxon>
    </lineage>
</organism>
<sequence>MTNRTMTIHRDEVGVSVPLKWTCPVTDWLLVKFWERLLSLICRCLLRDCHWLAGGHGWRSGNQALIGGRCSDMSVARDAILSKRRDGSFYAAYPGCDWQREALERALCLIGWGRAVKCSLLVVLQAVRNMFWSVSELRNPEWLRSNVETTPAANGCMRTAEVCVCGDLRNMFWSVSEYGILSCSVKCGNDTSSQWMYENSRVICKTVLSVSDYGILSGSVKCGNDTSSQWMYEKQSVVYVETCSGPCRSYGILSGSVKCGNDTSSQWMYENSRAVSKRHAPWLILEGLLPMGQGARNEILDKEEHHSGGKTGNASASPVIVLSMKYGPMKQSPMKYGPMKQSPMKHGPMKQSPMKYGPTKQSPMKYGPMKQSPMKYGPMKQSPMKYMKYGPMKQSPMKYGPMKQSPMKYGPMKQSPMKYGPMKQSPMKYGPMKQSPMKYGPMKQSPMKHGPMKQSPTIPHHTFTSHAVNLLASHQGDPGSIPGRVTPDLRMGASCQTIPLIDWPSRGSPVYLALSFRSCSVLTSITLIGSLDLDVKRRPNLFTHIETSESIQASVTEAVADNCFDGDNHRNNEYQTGRVFSRALSKENREELSSTSLHWLDFGRTASSSVFFSADLAAFVP</sequence>
<proteinExistence type="predicted"/>
<dbReference type="Proteomes" id="UP001159363">
    <property type="component" value="Chromosome 6"/>
</dbReference>
<accession>A0ABQ9H744</accession>
<evidence type="ECO:0000256" key="1">
    <source>
        <dbReference type="SAM" id="MobiDB-lite"/>
    </source>
</evidence>
<name>A0ABQ9H744_9NEOP</name>
<gene>
    <name evidence="2" type="ORF">PR048_020589</name>
</gene>
<keyword evidence="3" id="KW-1185">Reference proteome</keyword>
<dbReference type="EMBL" id="JARBHB010000007">
    <property type="protein sequence ID" value="KAJ8879968.1"/>
    <property type="molecule type" value="Genomic_DNA"/>
</dbReference>